<dbReference type="Proteomes" id="UP001200470">
    <property type="component" value="Unassembled WGS sequence"/>
</dbReference>
<accession>A0ABS9CFM8</accession>
<evidence type="ECO:0008006" key="3">
    <source>
        <dbReference type="Google" id="ProtNLM"/>
    </source>
</evidence>
<organism evidence="1 2">
    <name type="scientific">Xylanibacter brevis</name>
    <dbReference type="NCBI Taxonomy" id="83231"/>
    <lineage>
        <taxon>Bacteria</taxon>
        <taxon>Pseudomonadati</taxon>
        <taxon>Bacteroidota</taxon>
        <taxon>Bacteroidia</taxon>
        <taxon>Bacteroidales</taxon>
        <taxon>Prevotellaceae</taxon>
        <taxon>Xylanibacter</taxon>
    </lineage>
</organism>
<gene>
    <name evidence="1" type="ORF">I6E12_07155</name>
</gene>
<evidence type="ECO:0000313" key="2">
    <source>
        <dbReference type="Proteomes" id="UP001200470"/>
    </source>
</evidence>
<evidence type="ECO:0000313" key="1">
    <source>
        <dbReference type="EMBL" id="MCF2563887.1"/>
    </source>
</evidence>
<keyword evidence="2" id="KW-1185">Reference proteome</keyword>
<dbReference type="Gene3D" id="3.40.50.2000">
    <property type="entry name" value="Glycogen Phosphorylase B"/>
    <property type="match status" value="1"/>
</dbReference>
<protein>
    <recommendedName>
        <fullName evidence="3">Glycosyltransferase</fullName>
    </recommendedName>
</protein>
<dbReference type="EMBL" id="JADYTN010000013">
    <property type="protein sequence ID" value="MCF2563887.1"/>
    <property type="molecule type" value="Genomic_DNA"/>
</dbReference>
<dbReference type="RefSeq" id="WP_094433971.1">
    <property type="nucleotide sequence ID" value="NZ_JADYTN010000013.1"/>
</dbReference>
<proteinExistence type="predicted"/>
<comment type="caution">
    <text evidence="1">The sequence shown here is derived from an EMBL/GenBank/DDBJ whole genome shotgun (WGS) entry which is preliminary data.</text>
</comment>
<reference evidence="1 2" key="1">
    <citation type="submission" date="2020-12" db="EMBL/GenBank/DDBJ databases">
        <title>Whole genome sequences of gut porcine anaerobes.</title>
        <authorList>
            <person name="Kubasova T."/>
            <person name="Jahodarova E."/>
            <person name="Rychlik I."/>
        </authorList>
    </citation>
    <scope>NUCLEOTIDE SEQUENCE [LARGE SCALE GENOMIC DNA]</scope>
    <source>
        <strain evidence="1 2">An925</strain>
    </source>
</reference>
<sequence>MNILHYFDKTDSMTAQYIAMLSRVSSHETAMFFATDCQEALKILQMADINILHIHGCWRTSTARLFTKARTKAIRLVVSPHGQLEPWFFNQRYWKEKLPKALLFQHRIISQAYAIVVEGAMEEECLRKLNWNKRIIIVRNPIITCSITAEETLRQLTQIYRRIMDSNTIELMQPETLSTLRLAIKAGITQDIRWLNLPASHTPPHLDEEGWRQIRCYAQQEQIEQLIDRGLRILQCDCPHFDEMKSHPFFPDHYQPSKGIEETIGMSFTSENKRLIETFRLLHRLISRNKLTVCHLCELDKELREHDCNEEKLTESLEELRLLKSARRLMQVMVEETGFDEGFMPFPPLNDRVTRNIERQIKNHLKI</sequence>
<name>A0ABS9CFM8_9BACT</name>